<evidence type="ECO:0000313" key="3">
    <source>
        <dbReference type="Proteomes" id="UP001359886"/>
    </source>
</evidence>
<comment type="caution">
    <text evidence="2">The sequence shown here is derived from an EMBL/GenBank/DDBJ whole genome shotgun (WGS) entry which is preliminary data.</text>
</comment>
<dbReference type="EMBL" id="JAZHOG010000010">
    <property type="protein sequence ID" value="MEJ8568812.1"/>
    <property type="molecule type" value="Genomic_DNA"/>
</dbReference>
<dbReference type="RefSeq" id="WP_354696136.1">
    <property type="nucleotide sequence ID" value="NZ_JAZHOG010000010.1"/>
</dbReference>
<evidence type="ECO:0000313" key="2">
    <source>
        <dbReference type="EMBL" id="MEJ8568812.1"/>
    </source>
</evidence>
<keyword evidence="1" id="KW-0472">Membrane</keyword>
<gene>
    <name evidence="2" type="ORF">V3330_14355</name>
</gene>
<feature type="transmembrane region" description="Helical" evidence="1">
    <location>
        <begin position="6"/>
        <end position="24"/>
    </location>
</feature>
<protein>
    <recommendedName>
        <fullName evidence="4">Integral membrane protein</fullName>
    </recommendedName>
</protein>
<evidence type="ECO:0008006" key="4">
    <source>
        <dbReference type="Google" id="ProtNLM"/>
    </source>
</evidence>
<keyword evidence="1" id="KW-1133">Transmembrane helix</keyword>
<keyword evidence="1" id="KW-0812">Transmembrane</keyword>
<feature type="transmembrane region" description="Helical" evidence="1">
    <location>
        <begin position="61"/>
        <end position="78"/>
    </location>
</feature>
<reference evidence="2 3" key="1">
    <citation type="submission" date="2024-02" db="EMBL/GenBank/DDBJ databases">
        <title>A novel Wenzhouxiangellaceae bacterium, isolated from coastal sediments.</title>
        <authorList>
            <person name="Du Z.-J."/>
            <person name="Ye Y.-Q."/>
            <person name="Zhang X.-Y."/>
        </authorList>
    </citation>
    <scope>NUCLEOTIDE SEQUENCE [LARGE SCALE GENOMIC DNA]</scope>
    <source>
        <strain evidence="2 3">CH-27</strain>
    </source>
</reference>
<accession>A0AAW9R831</accession>
<sequence length="153" mass="17507">MDGYVWPVVISALAGIIIGAINGYKNAHYLVKKAHSKIVLGGILLCVPFTLYFSIDKIPLFTPLFYFLPAFGITYLWIGSTVIEQTKSEEDELHYEKMKKRRRTKEDIQMEMELDDLLAEKARRDAARGFESHITELSDDQLDDAIKHARSKN</sequence>
<dbReference type="AlphaFoldDB" id="A0AAW9R831"/>
<keyword evidence="3" id="KW-1185">Reference proteome</keyword>
<feature type="transmembrane region" description="Helical" evidence="1">
    <location>
        <begin position="36"/>
        <end position="55"/>
    </location>
</feature>
<evidence type="ECO:0000256" key="1">
    <source>
        <dbReference type="SAM" id="Phobius"/>
    </source>
</evidence>
<organism evidence="2 3">
    <name type="scientific">Elongatibacter sediminis</name>
    <dbReference type="NCBI Taxonomy" id="3119006"/>
    <lineage>
        <taxon>Bacteria</taxon>
        <taxon>Pseudomonadati</taxon>
        <taxon>Pseudomonadota</taxon>
        <taxon>Gammaproteobacteria</taxon>
        <taxon>Chromatiales</taxon>
        <taxon>Wenzhouxiangellaceae</taxon>
        <taxon>Elongatibacter</taxon>
    </lineage>
</organism>
<name>A0AAW9R831_9GAMM</name>
<proteinExistence type="predicted"/>
<dbReference type="Proteomes" id="UP001359886">
    <property type="component" value="Unassembled WGS sequence"/>
</dbReference>